<evidence type="ECO:0000313" key="2">
    <source>
        <dbReference type="Proteomes" id="UP000183454"/>
    </source>
</evidence>
<sequence>MIFIAIKNLKCLCYISESLMKKNILPILCGISLVALGIQSQSTFAESVAVVNNSVFIVDNSVAGSQILVKNFTDGSPNSCLANAGLNVLGLEQGTIATDILINNGTAVVTTFNNQISATDVKFVDVSSCLKDQILTVGQCIATFENGILSVPCVEYQNEIYSAVLEQRGNSMNWELKSSPFLNDRAKGLKHED</sequence>
<accession>A0A1H2YWS2</accession>
<dbReference type="EMBL" id="FNNH01000060">
    <property type="protein sequence ID" value="SDX09650.1"/>
    <property type="molecule type" value="Genomic_DNA"/>
</dbReference>
<reference evidence="1 2" key="1">
    <citation type="submission" date="2016-10" db="EMBL/GenBank/DDBJ databases">
        <authorList>
            <person name="de Groot N.N."/>
        </authorList>
    </citation>
    <scope>NUCLEOTIDE SEQUENCE [LARGE SCALE GENOMIC DNA]</scope>
    <source>
        <strain evidence="1 2">Nm110</strain>
    </source>
</reference>
<dbReference type="Proteomes" id="UP000183454">
    <property type="component" value="Unassembled WGS sequence"/>
</dbReference>
<proteinExistence type="predicted"/>
<gene>
    <name evidence="1" type="ORF">SAMN05421882_10609</name>
</gene>
<dbReference type="AlphaFoldDB" id="A0A1H2YWS2"/>
<organism evidence="1 2">
    <name type="scientific">Nitrosomonas communis</name>
    <dbReference type="NCBI Taxonomy" id="44574"/>
    <lineage>
        <taxon>Bacteria</taxon>
        <taxon>Pseudomonadati</taxon>
        <taxon>Pseudomonadota</taxon>
        <taxon>Betaproteobacteria</taxon>
        <taxon>Nitrosomonadales</taxon>
        <taxon>Nitrosomonadaceae</taxon>
        <taxon>Nitrosomonas</taxon>
    </lineage>
</organism>
<name>A0A1H2YWS2_9PROT</name>
<protein>
    <submittedName>
        <fullName evidence="1">Uncharacterized protein</fullName>
    </submittedName>
</protein>
<evidence type="ECO:0000313" key="1">
    <source>
        <dbReference type="EMBL" id="SDX09650.1"/>
    </source>
</evidence>